<organism evidence="4 5">
    <name type="scientific">OM182 bacterium BACL3 MAG-120920-bin41</name>
    <dbReference type="NCBI Taxonomy" id="1655580"/>
    <lineage>
        <taxon>Bacteria</taxon>
        <taxon>Pseudomonadati</taxon>
        <taxon>Pseudomonadota</taxon>
        <taxon>Gammaproteobacteria</taxon>
        <taxon>OMG group</taxon>
        <taxon>OM182 clade</taxon>
    </lineage>
</organism>
<dbReference type="PANTHER" id="PTHR43727">
    <property type="entry name" value="DIAMINOPIMELATE DECARBOXYLASE"/>
    <property type="match status" value="1"/>
</dbReference>
<evidence type="ECO:0000259" key="3">
    <source>
        <dbReference type="Pfam" id="PF02784"/>
    </source>
</evidence>
<keyword evidence="2" id="KW-0663">Pyridoxal phosphate</keyword>
<gene>
    <name evidence="4" type="ORF">ABR72_00800</name>
</gene>
<evidence type="ECO:0000256" key="1">
    <source>
        <dbReference type="ARBA" id="ARBA00001933"/>
    </source>
</evidence>
<dbReference type="Pfam" id="PF02784">
    <property type="entry name" value="Orn_Arg_deC_N"/>
    <property type="match status" value="1"/>
</dbReference>
<dbReference type="InterPro" id="IPR029066">
    <property type="entry name" value="PLP-binding_barrel"/>
</dbReference>
<dbReference type="InterPro" id="IPR022653">
    <property type="entry name" value="De-COase2_pyr-phos_BS"/>
</dbReference>
<sequence length="417" mass="45908">MNAEESQRWWQRDDLAYRGEELFFADNSVSVLAKRFGSPAFVYSFARVRDNLERVHAALRDANLPVGYTLLYAMKANRFAPLLTSLQHTGLCGIDACSPREVEHAVSCGFRPDQISFTAGSLSKRDVEALACFDGLFIDCDSLHAIRTWGKIKPGSSIGIRVNPGMGVSRADNDKLQYAGTAATKFGIYEEQLSEALALADRYNLKITKIHFHTGCGYLTAELPQWDRVLGACLEKFVERCPDVTTVNVGGGLGVPHMASDGVLDLSAWSRVLEKHFGHRQLKVELEPGEYLLKDAGILILGKTFEETKQTTQFVGVDAGFNIAPEPAYYSLPFQPLAPICTGALRQVTVVGNINEALDVWYRDAWLPELSDQEYLVLINAGAYSASMASNHCMRGDGNAIVREFLLPDSERSLAGS</sequence>
<dbReference type="AlphaFoldDB" id="A0A0R2TKU4"/>
<dbReference type="PROSITE" id="PS00878">
    <property type="entry name" value="ODR_DC_2_1"/>
    <property type="match status" value="1"/>
</dbReference>
<dbReference type="InterPro" id="IPR000183">
    <property type="entry name" value="Orn/DAP/Arg_de-COase"/>
</dbReference>
<name>A0A0R2TKU4_9GAMM</name>
<dbReference type="PANTHER" id="PTHR43727:SF2">
    <property type="entry name" value="GROUP IV DECARBOXYLASE"/>
    <property type="match status" value="1"/>
</dbReference>
<dbReference type="Gene3D" id="3.20.20.10">
    <property type="entry name" value="Alanine racemase"/>
    <property type="match status" value="1"/>
</dbReference>
<accession>A0A0R2TKU4</accession>
<dbReference type="SUPFAM" id="SSF51419">
    <property type="entry name" value="PLP-binding barrel"/>
    <property type="match status" value="1"/>
</dbReference>
<comment type="cofactor">
    <cofactor evidence="1">
        <name>pyridoxal 5'-phosphate</name>
        <dbReference type="ChEBI" id="CHEBI:597326"/>
    </cofactor>
</comment>
<dbReference type="GO" id="GO:0009089">
    <property type="term" value="P:lysine biosynthetic process via diaminopimelate"/>
    <property type="evidence" value="ECO:0007669"/>
    <property type="project" value="TreeGrafter"/>
</dbReference>
<protein>
    <submittedName>
        <fullName evidence="4">Diaminopimelate decarboxylase</fullName>
    </submittedName>
</protein>
<reference evidence="4 5" key="1">
    <citation type="submission" date="2015-10" db="EMBL/GenBank/DDBJ databases">
        <title>Metagenome-Assembled Genomes uncover a global brackish microbiome.</title>
        <authorList>
            <person name="Hugerth L.W."/>
            <person name="Larsson J."/>
            <person name="Alneberg J."/>
            <person name="Lindh M.V."/>
            <person name="Legrand C."/>
            <person name="Pinhassi J."/>
            <person name="Andersson A.F."/>
        </authorList>
    </citation>
    <scope>NUCLEOTIDE SEQUENCE [LARGE SCALE GENOMIC DNA]</scope>
    <source>
        <strain evidence="4">BACL4 MAG-120920-bin41</strain>
    </source>
</reference>
<feature type="domain" description="Orn/DAP/Arg decarboxylase 2 N-terminal" evidence="3">
    <location>
        <begin position="62"/>
        <end position="292"/>
    </location>
</feature>
<dbReference type="SUPFAM" id="SSF50621">
    <property type="entry name" value="Alanine racemase C-terminal domain-like"/>
    <property type="match status" value="1"/>
</dbReference>
<evidence type="ECO:0000313" key="5">
    <source>
        <dbReference type="Proteomes" id="UP000051547"/>
    </source>
</evidence>
<dbReference type="GO" id="GO:0008836">
    <property type="term" value="F:diaminopimelate decarboxylase activity"/>
    <property type="evidence" value="ECO:0007669"/>
    <property type="project" value="TreeGrafter"/>
</dbReference>
<dbReference type="Gene3D" id="2.40.37.10">
    <property type="entry name" value="Lyase, Ornithine Decarboxylase, Chain A, domain 1"/>
    <property type="match status" value="1"/>
</dbReference>
<dbReference type="EMBL" id="LIBE01000002">
    <property type="protein sequence ID" value="KRO85787.1"/>
    <property type="molecule type" value="Genomic_DNA"/>
</dbReference>
<comment type="caution">
    <text evidence="4">The sequence shown here is derived from an EMBL/GenBank/DDBJ whole genome shotgun (WGS) entry which is preliminary data.</text>
</comment>
<evidence type="ECO:0000313" key="4">
    <source>
        <dbReference type="EMBL" id="KRO85787.1"/>
    </source>
</evidence>
<evidence type="ECO:0000256" key="2">
    <source>
        <dbReference type="ARBA" id="ARBA00022898"/>
    </source>
</evidence>
<dbReference type="Proteomes" id="UP000051547">
    <property type="component" value="Unassembled WGS sequence"/>
</dbReference>
<dbReference type="InterPro" id="IPR022644">
    <property type="entry name" value="De-COase2_N"/>
</dbReference>
<dbReference type="InterPro" id="IPR009006">
    <property type="entry name" value="Ala_racemase/Decarboxylase_C"/>
</dbReference>
<dbReference type="PRINTS" id="PR01179">
    <property type="entry name" value="ODADCRBXLASE"/>
</dbReference>
<proteinExistence type="predicted"/>